<accession>G5KFK5</accession>
<evidence type="ECO:0000313" key="2">
    <source>
        <dbReference type="Proteomes" id="UP000005388"/>
    </source>
</evidence>
<dbReference type="Proteomes" id="UP000005388">
    <property type="component" value="Unassembled WGS sequence"/>
</dbReference>
<keyword evidence="2" id="KW-1185">Reference proteome</keyword>
<sequence length="145" mass="16770">MKEKILLIKSAGKEGNFTMAPNRTVKPLESMSERTKRVLQLIPLGTERKITTKEIADILHVDRRIVFEEIERLVMDYAFPIVATRTGDNVGNYIPTTEAELNEGLEAFTRQIIQNLRRKEKLQNIDLNHVKERLDMVAREVESHD</sequence>
<gene>
    <name evidence="1" type="ORF">STRUR_2272</name>
</gene>
<dbReference type="AlphaFoldDB" id="G5KFK5"/>
<name>G5KFK5_9STRE</name>
<reference evidence="1 2" key="1">
    <citation type="journal article" date="2014" name="Int. J. Syst. Evol. Microbiol.">
        <title>Phylogenomics and the dynamic genome evolution of the genus Streptococcus.</title>
        <authorList>
            <consortium name="The Broad Institute Genome Sequencing Platform"/>
            <person name="Richards V.P."/>
            <person name="Palmer S.R."/>
            <person name="Pavinski Bitar P.D."/>
            <person name="Qin X."/>
            <person name="Weinstock G.M."/>
            <person name="Highlander S.K."/>
            <person name="Town C.D."/>
            <person name="Burne R.A."/>
            <person name="Stanhope M.J."/>
        </authorList>
    </citation>
    <scope>NUCLEOTIDE SEQUENCE [LARGE SCALE GENOMIC DNA]</scope>
    <source>
        <strain evidence="1 2">2285-97</strain>
    </source>
</reference>
<protein>
    <submittedName>
        <fullName evidence="1">HTH domain protein</fullName>
    </submittedName>
</protein>
<organism evidence="1 2">
    <name type="scientific">Streptococcus urinalis 2285-97</name>
    <dbReference type="NCBI Taxonomy" id="764291"/>
    <lineage>
        <taxon>Bacteria</taxon>
        <taxon>Bacillati</taxon>
        <taxon>Bacillota</taxon>
        <taxon>Bacilli</taxon>
        <taxon>Lactobacillales</taxon>
        <taxon>Streptococcaceae</taxon>
        <taxon>Streptococcus</taxon>
    </lineage>
</organism>
<evidence type="ECO:0000313" key="1">
    <source>
        <dbReference type="EMBL" id="EHJ56769.1"/>
    </source>
</evidence>
<dbReference type="STRING" id="764291.STRUR_2272"/>
<proteinExistence type="predicted"/>
<dbReference type="RefSeq" id="WP_006739513.1">
    <property type="nucleotide sequence ID" value="NZ_AEUZ02000001.1"/>
</dbReference>
<comment type="caution">
    <text evidence="1">The sequence shown here is derived from an EMBL/GenBank/DDBJ whole genome shotgun (WGS) entry which is preliminary data.</text>
</comment>
<dbReference type="EMBL" id="AEUZ02000001">
    <property type="protein sequence ID" value="EHJ56769.1"/>
    <property type="molecule type" value="Genomic_DNA"/>
</dbReference>